<evidence type="ECO:0000256" key="1">
    <source>
        <dbReference type="SAM" id="MobiDB-lite"/>
    </source>
</evidence>
<sequence>MSCDLEEEEDAEDTGPASVMESTAEEIADAEERAAGGEAVEPAAKTTFVPANLREKCGCSPALLGAPGQRQIVARHNGPVLGGRGAGNEGQRRAKEARIRSANTSRTRSA</sequence>
<feature type="region of interest" description="Disordered" evidence="1">
    <location>
        <begin position="77"/>
        <end position="110"/>
    </location>
</feature>
<protein>
    <submittedName>
        <fullName evidence="2">Uncharacterized protein</fullName>
    </submittedName>
</protein>
<dbReference type="HOGENOM" id="CLU_2171093_0_0_1"/>
<dbReference type="InParanoid" id="J4ICI2"/>
<proteinExistence type="predicted"/>
<accession>J4ICI2</accession>
<feature type="compositionally biased region" description="Polar residues" evidence="1">
    <location>
        <begin position="101"/>
        <end position="110"/>
    </location>
</feature>
<gene>
    <name evidence="2" type="ORF">FIBRA_08720</name>
</gene>
<evidence type="ECO:0000313" key="3">
    <source>
        <dbReference type="Proteomes" id="UP000006352"/>
    </source>
</evidence>
<dbReference type="Proteomes" id="UP000006352">
    <property type="component" value="Unassembled WGS sequence"/>
</dbReference>
<dbReference type="EMBL" id="HE797338">
    <property type="protein sequence ID" value="CCM06456.1"/>
    <property type="molecule type" value="Genomic_DNA"/>
</dbReference>
<dbReference type="GeneID" id="24101356"/>
<feature type="region of interest" description="Disordered" evidence="1">
    <location>
        <begin position="1"/>
        <end position="22"/>
    </location>
</feature>
<keyword evidence="3" id="KW-1185">Reference proteome</keyword>
<reference evidence="2 3" key="1">
    <citation type="journal article" date="2012" name="Appl. Environ. Microbiol.">
        <title>Short-read sequencing for genomic analysis of the brown rot fungus Fibroporia radiculosa.</title>
        <authorList>
            <person name="Tang J.D."/>
            <person name="Perkins A.D."/>
            <person name="Sonstegard T.S."/>
            <person name="Schroeder S.G."/>
            <person name="Burgess S.C."/>
            <person name="Diehl S.V."/>
        </authorList>
    </citation>
    <scope>NUCLEOTIDE SEQUENCE [LARGE SCALE GENOMIC DNA]</scope>
    <source>
        <strain evidence="2 3">TFFH 294</strain>
    </source>
</reference>
<organism evidence="2 3">
    <name type="scientific">Fibroporia radiculosa</name>
    <dbReference type="NCBI Taxonomy" id="599839"/>
    <lineage>
        <taxon>Eukaryota</taxon>
        <taxon>Fungi</taxon>
        <taxon>Dikarya</taxon>
        <taxon>Basidiomycota</taxon>
        <taxon>Agaricomycotina</taxon>
        <taxon>Agaricomycetes</taxon>
        <taxon>Polyporales</taxon>
        <taxon>Fibroporiaceae</taxon>
        <taxon>Fibroporia</taxon>
    </lineage>
</organism>
<feature type="compositionally biased region" description="Basic and acidic residues" evidence="1">
    <location>
        <begin position="90"/>
        <end position="99"/>
    </location>
</feature>
<dbReference type="RefSeq" id="XP_012185739.1">
    <property type="nucleotide sequence ID" value="XM_012330349.1"/>
</dbReference>
<feature type="compositionally biased region" description="Acidic residues" evidence="1">
    <location>
        <begin position="1"/>
        <end position="13"/>
    </location>
</feature>
<dbReference type="AlphaFoldDB" id="J4ICI2"/>
<name>J4ICI2_9APHY</name>
<evidence type="ECO:0000313" key="2">
    <source>
        <dbReference type="EMBL" id="CCM06456.1"/>
    </source>
</evidence>